<keyword evidence="20" id="KW-1185">Reference proteome</keyword>
<keyword evidence="12" id="KW-0449">Lipoprotein</keyword>
<evidence type="ECO:0000256" key="13">
    <source>
        <dbReference type="ARBA" id="ARBA00038359"/>
    </source>
</evidence>
<evidence type="ECO:0000256" key="3">
    <source>
        <dbReference type="ARBA" id="ARBA00004613"/>
    </source>
</evidence>
<feature type="transmembrane region" description="Helical" evidence="16">
    <location>
        <begin position="174"/>
        <end position="200"/>
    </location>
</feature>
<name>A0A8H6RHI7_9PEZI</name>
<evidence type="ECO:0000313" key="20">
    <source>
        <dbReference type="Proteomes" id="UP000660729"/>
    </source>
</evidence>
<dbReference type="PROSITE" id="PS52012">
    <property type="entry name" value="CFEM"/>
    <property type="match status" value="1"/>
</dbReference>
<dbReference type="PANTHER" id="PTHR33048:SF160">
    <property type="entry name" value="SAT4 FAMILY MEMBRANE PROTEIN"/>
    <property type="match status" value="1"/>
</dbReference>
<evidence type="ECO:0000256" key="16">
    <source>
        <dbReference type="SAM" id="Phobius"/>
    </source>
</evidence>
<evidence type="ECO:0000256" key="10">
    <source>
        <dbReference type="ARBA" id="ARBA00023136"/>
    </source>
</evidence>
<reference evidence="19" key="1">
    <citation type="submission" date="2020-04" db="EMBL/GenBank/DDBJ databases">
        <title>Draft genome resource of the tomato pathogen Pseudocercospora fuligena.</title>
        <authorList>
            <person name="Zaccaron A."/>
        </authorList>
    </citation>
    <scope>NUCLEOTIDE SEQUENCE</scope>
    <source>
        <strain evidence="19">PF001</strain>
    </source>
</reference>
<feature type="transmembrane region" description="Helical" evidence="16">
    <location>
        <begin position="336"/>
        <end position="360"/>
    </location>
</feature>
<comment type="similarity">
    <text evidence="4">Belongs to the RBT5 family.</text>
</comment>
<organism evidence="19 20">
    <name type="scientific">Pseudocercospora fuligena</name>
    <dbReference type="NCBI Taxonomy" id="685502"/>
    <lineage>
        <taxon>Eukaryota</taxon>
        <taxon>Fungi</taxon>
        <taxon>Dikarya</taxon>
        <taxon>Ascomycota</taxon>
        <taxon>Pezizomycotina</taxon>
        <taxon>Dothideomycetes</taxon>
        <taxon>Dothideomycetidae</taxon>
        <taxon>Mycosphaerellales</taxon>
        <taxon>Mycosphaerellaceae</taxon>
        <taxon>Pseudocercospora</taxon>
    </lineage>
</organism>
<keyword evidence="5" id="KW-0964">Secreted</keyword>
<dbReference type="OrthoDB" id="2496787at2759"/>
<feature type="transmembrane region" description="Helical" evidence="16">
    <location>
        <begin position="103"/>
        <end position="119"/>
    </location>
</feature>
<dbReference type="SMART" id="SM00747">
    <property type="entry name" value="CFEM"/>
    <property type="match status" value="1"/>
</dbReference>
<evidence type="ECO:0000256" key="11">
    <source>
        <dbReference type="ARBA" id="ARBA00023157"/>
    </source>
</evidence>
<keyword evidence="9 16" id="KW-1133">Transmembrane helix</keyword>
<evidence type="ECO:0000256" key="6">
    <source>
        <dbReference type="ARBA" id="ARBA00022622"/>
    </source>
</evidence>
<dbReference type="InterPro" id="IPR008427">
    <property type="entry name" value="Extracellular_membr_CFEM_dom"/>
</dbReference>
<dbReference type="Pfam" id="PF20684">
    <property type="entry name" value="Fung_rhodopsin"/>
    <property type="match status" value="1"/>
</dbReference>
<gene>
    <name evidence="19" type="ORF">HII31_06063</name>
</gene>
<keyword evidence="6" id="KW-0336">GPI-anchor</keyword>
<dbReference type="InterPro" id="IPR049326">
    <property type="entry name" value="Rhodopsin_dom_fungi"/>
</dbReference>
<feature type="transmembrane region" description="Helical" evidence="16">
    <location>
        <begin position="296"/>
        <end position="316"/>
    </location>
</feature>
<feature type="disulfide bond" evidence="14">
    <location>
        <begin position="54"/>
        <end position="87"/>
    </location>
</feature>
<keyword evidence="14" id="KW-0479">Metal-binding</keyword>
<evidence type="ECO:0000256" key="5">
    <source>
        <dbReference type="ARBA" id="ARBA00022525"/>
    </source>
</evidence>
<accession>A0A8H6RHI7</accession>
<feature type="disulfide bond" evidence="14">
    <location>
        <begin position="35"/>
        <end position="66"/>
    </location>
</feature>
<protein>
    <recommendedName>
        <fullName evidence="18">CFEM domain-containing protein</fullName>
    </recommendedName>
</protein>
<dbReference type="Proteomes" id="UP000660729">
    <property type="component" value="Unassembled WGS sequence"/>
</dbReference>
<dbReference type="GO" id="GO:0046872">
    <property type="term" value="F:metal ion binding"/>
    <property type="evidence" value="ECO:0007669"/>
    <property type="project" value="UniProtKB-UniRule"/>
</dbReference>
<evidence type="ECO:0000256" key="7">
    <source>
        <dbReference type="ARBA" id="ARBA00022692"/>
    </source>
</evidence>
<keyword evidence="10 16" id="KW-0472">Membrane</keyword>
<feature type="transmembrane region" description="Helical" evidence="16">
    <location>
        <begin position="264"/>
        <end position="284"/>
    </location>
</feature>
<sequence>MANWQAIWLMATVMFTSLAHAQISSTSLSTCALECIQKFVLSSGCDATDVSCLCTNDRYTSNVQTCLKASCTVRESLTAARFQAETCEAPVRNEGDFTRRACWTLTAFAIFSVIARYIFRNPGFKGSGYGIDDYTILVALILLIPLQACIDIDIQSGLGQDIWFVPFDYINRLLYYFWIGEYLYLWIMTATKISILMLYLRIWSNGSGIQDWFRISCYGLIAFFLLFAVIMSITLGFECNPISYAWLRWDNEHTGTCIDLNAQVFALAGINIAQDIAVVFLPLPKVVYLNLSWRKKLAVCSIFLVGLFVTACSIIRLQYLVSYGTTNNVTWFYNPIVLWSDVECTIAVICACLPSIAGLFQRIYRYGIGSLSSDSMRSNTFGYGSTGPRSISRPMPQDQWDQVRMEELGTIPGKPLDEDMGGGTPPTYNRTVMQYTRPVAEWE</sequence>
<keyword evidence="7 16" id="KW-0812">Transmembrane</keyword>
<evidence type="ECO:0000256" key="15">
    <source>
        <dbReference type="SAM" id="MobiDB-lite"/>
    </source>
</evidence>
<evidence type="ECO:0000256" key="12">
    <source>
        <dbReference type="ARBA" id="ARBA00023288"/>
    </source>
</evidence>
<evidence type="ECO:0000256" key="9">
    <source>
        <dbReference type="ARBA" id="ARBA00022989"/>
    </source>
</evidence>
<feature type="disulfide bond" evidence="14">
    <location>
        <begin position="31"/>
        <end position="71"/>
    </location>
</feature>
<feature type="signal peptide" evidence="17">
    <location>
        <begin position="1"/>
        <end position="21"/>
    </location>
</feature>
<evidence type="ECO:0000259" key="18">
    <source>
        <dbReference type="PROSITE" id="PS52012"/>
    </source>
</evidence>
<dbReference type="Pfam" id="PF05730">
    <property type="entry name" value="CFEM"/>
    <property type="match status" value="1"/>
</dbReference>
<feature type="domain" description="CFEM" evidence="18">
    <location>
        <begin position="2"/>
        <end position="114"/>
    </location>
</feature>
<proteinExistence type="inferred from homology"/>
<dbReference type="InterPro" id="IPR052337">
    <property type="entry name" value="SAT4-like"/>
</dbReference>
<comment type="caution">
    <text evidence="19">The sequence shown here is derived from an EMBL/GenBank/DDBJ whole genome shotgun (WGS) entry which is preliminary data.</text>
</comment>
<evidence type="ECO:0000313" key="19">
    <source>
        <dbReference type="EMBL" id="KAF7192601.1"/>
    </source>
</evidence>
<comment type="subcellular location">
    <subcellularLocation>
        <location evidence="2">Membrane</location>
        <topology evidence="2">Lipid-anchor</topology>
        <topology evidence="2">GPI-anchor</topology>
    </subcellularLocation>
    <subcellularLocation>
        <location evidence="1">Membrane</location>
        <topology evidence="1">Multi-pass membrane protein</topology>
    </subcellularLocation>
    <subcellularLocation>
        <location evidence="3">Secreted</location>
    </subcellularLocation>
</comment>
<dbReference type="GO" id="GO:0005576">
    <property type="term" value="C:extracellular region"/>
    <property type="evidence" value="ECO:0007669"/>
    <property type="project" value="UniProtKB-SubCell"/>
</dbReference>
<feature type="region of interest" description="Disordered" evidence="15">
    <location>
        <begin position="411"/>
        <end position="430"/>
    </location>
</feature>
<dbReference type="EMBL" id="JABCIY010000117">
    <property type="protein sequence ID" value="KAF7192601.1"/>
    <property type="molecule type" value="Genomic_DNA"/>
</dbReference>
<evidence type="ECO:0000256" key="8">
    <source>
        <dbReference type="ARBA" id="ARBA00022729"/>
    </source>
</evidence>
<feature type="binding site" description="axial binding residue" evidence="14">
    <location>
        <position position="49"/>
    </location>
    <ligand>
        <name>heme</name>
        <dbReference type="ChEBI" id="CHEBI:30413"/>
    </ligand>
    <ligandPart>
        <name>Fe</name>
        <dbReference type="ChEBI" id="CHEBI:18248"/>
    </ligandPart>
</feature>
<feature type="chain" id="PRO_5034188375" description="CFEM domain-containing protein" evidence="17">
    <location>
        <begin position="22"/>
        <end position="443"/>
    </location>
</feature>
<dbReference type="GO" id="GO:0098552">
    <property type="term" value="C:side of membrane"/>
    <property type="evidence" value="ECO:0007669"/>
    <property type="project" value="UniProtKB-KW"/>
</dbReference>
<dbReference type="AlphaFoldDB" id="A0A8H6RHI7"/>
<evidence type="ECO:0000256" key="2">
    <source>
        <dbReference type="ARBA" id="ARBA00004589"/>
    </source>
</evidence>
<evidence type="ECO:0000256" key="1">
    <source>
        <dbReference type="ARBA" id="ARBA00004141"/>
    </source>
</evidence>
<evidence type="ECO:0000256" key="4">
    <source>
        <dbReference type="ARBA" id="ARBA00010031"/>
    </source>
</evidence>
<feature type="disulfide bond" evidence="14">
    <location>
        <begin position="45"/>
        <end position="52"/>
    </location>
</feature>
<keyword evidence="8 17" id="KW-0732">Signal</keyword>
<evidence type="ECO:0000256" key="14">
    <source>
        <dbReference type="PROSITE-ProRule" id="PRU01356"/>
    </source>
</evidence>
<comment type="similarity">
    <text evidence="13">Belongs to the SAT4 family.</text>
</comment>
<keyword evidence="11 14" id="KW-1015">Disulfide bond</keyword>
<keyword evidence="14" id="KW-0408">Iron</keyword>
<keyword evidence="14" id="KW-0349">Heme</keyword>
<dbReference type="PANTHER" id="PTHR33048">
    <property type="entry name" value="PTH11-LIKE INTEGRAL MEMBRANE PROTEIN (AFU_ORTHOLOGUE AFUA_5G11245)"/>
    <property type="match status" value="1"/>
</dbReference>
<feature type="transmembrane region" description="Helical" evidence="16">
    <location>
        <begin position="212"/>
        <end position="237"/>
    </location>
</feature>
<keyword evidence="6" id="KW-0325">Glycoprotein</keyword>
<evidence type="ECO:0000256" key="17">
    <source>
        <dbReference type="SAM" id="SignalP"/>
    </source>
</evidence>